<sequence>MDKSGREAWWNYFVENYNDVCPKCGKRITRYEDGIECSRTKRGTSIFFHRKCERND</sequence>
<evidence type="ECO:0000313" key="1">
    <source>
        <dbReference type="EMBL" id="DAG01494.1"/>
    </source>
</evidence>
<protein>
    <submittedName>
        <fullName evidence="1">NADH-PPase NADH pyrophosphatase zinc ribbon domain</fullName>
    </submittedName>
</protein>
<organism evidence="1">
    <name type="scientific">Myoviridae sp. ct8iP21</name>
    <dbReference type="NCBI Taxonomy" id="2825041"/>
    <lineage>
        <taxon>Viruses</taxon>
        <taxon>Duplodnaviria</taxon>
        <taxon>Heunggongvirae</taxon>
        <taxon>Uroviricota</taxon>
        <taxon>Caudoviricetes</taxon>
    </lineage>
</organism>
<accession>A0A8S5V471</accession>
<proteinExistence type="predicted"/>
<name>A0A8S5V471_9CAUD</name>
<dbReference type="EMBL" id="BK016193">
    <property type="protein sequence ID" value="DAG01494.1"/>
    <property type="molecule type" value="Genomic_DNA"/>
</dbReference>
<reference evidence="1" key="1">
    <citation type="journal article" date="2021" name="Proc. Natl. Acad. Sci. U.S.A.">
        <title>A Catalog of Tens of Thousands of Viruses from Human Metagenomes Reveals Hidden Associations with Chronic Diseases.</title>
        <authorList>
            <person name="Tisza M.J."/>
            <person name="Buck C.B."/>
        </authorList>
    </citation>
    <scope>NUCLEOTIDE SEQUENCE</scope>
    <source>
        <strain evidence="1">Ct8iP21</strain>
    </source>
</reference>